<dbReference type="SUPFAM" id="SSF82657">
    <property type="entry name" value="BolA-like"/>
    <property type="match status" value="1"/>
</dbReference>
<dbReference type="InterPro" id="IPR002634">
    <property type="entry name" value="BolA"/>
</dbReference>
<organism evidence="2 3">
    <name type="scientific">Halteria grandinella</name>
    <dbReference type="NCBI Taxonomy" id="5974"/>
    <lineage>
        <taxon>Eukaryota</taxon>
        <taxon>Sar</taxon>
        <taxon>Alveolata</taxon>
        <taxon>Ciliophora</taxon>
        <taxon>Intramacronucleata</taxon>
        <taxon>Spirotrichea</taxon>
        <taxon>Stichotrichia</taxon>
        <taxon>Sporadotrichida</taxon>
        <taxon>Halteriidae</taxon>
        <taxon>Halteria</taxon>
    </lineage>
</organism>
<reference evidence="2" key="1">
    <citation type="submission" date="2019-06" db="EMBL/GenBank/DDBJ databases">
        <authorList>
            <person name="Zheng W."/>
        </authorList>
    </citation>
    <scope>NUCLEOTIDE SEQUENCE</scope>
    <source>
        <strain evidence="2">QDHG01</strain>
    </source>
</reference>
<evidence type="ECO:0008006" key="4">
    <source>
        <dbReference type="Google" id="ProtNLM"/>
    </source>
</evidence>
<gene>
    <name evidence="2" type="ORF">FGO68_gene9541</name>
</gene>
<keyword evidence="3" id="KW-1185">Reference proteome</keyword>
<dbReference type="AlphaFoldDB" id="A0A8J8NIX2"/>
<protein>
    <recommendedName>
        <fullName evidence="4">BolA family transcriptional regulator</fullName>
    </recommendedName>
</protein>
<dbReference type="Pfam" id="PF01722">
    <property type="entry name" value="BolA"/>
    <property type="match status" value="1"/>
</dbReference>
<sequence>MKKIQELSTKRIFPLACGSRFNPYTLQAPLNVHQSARLFLTLNRIYQFNSNHHQMETTVPSQTAAFSTSTPASDFPPDSIASHIRAKLNQTFAPTHLLIIDESHKHAGHASMKTHTSRTGETHFKVTIVSEAFEGVKLIERHRAVNECLKQEIEEGVHALSIDAKTPKQWEAKQASRE</sequence>
<evidence type="ECO:0000313" key="3">
    <source>
        <dbReference type="Proteomes" id="UP000785679"/>
    </source>
</evidence>
<dbReference type="PANTHER" id="PTHR46230:SF7">
    <property type="entry name" value="BOLA-LIKE PROTEIN 1"/>
    <property type="match status" value="1"/>
</dbReference>
<dbReference type="PANTHER" id="PTHR46230">
    <property type="match status" value="1"/>
</dbReference>
<comment type="similarity">
    <text evidence="1">Belongs to the BolA/IbaG family.</text>
</comment>
<proteinExistence type="inferred from homology"/>
<accession>A0A8J8NIX2</accession>
<comment type="caution">
    <text evidence="2">The sequence shown here is derived from an EMBL/GenBank/DDBJ whole genome shotgun (WGS) entry which is preliminary data.</text>
</comment>
<evidence type="ECO:0000256" key="1">
    <source>
        <dbReference type="RuleBase" id="RU003860"/>
    </source>
</evidence>
<dbReference type="EMBL" id="RRYP01015294">
    <property type="protein sequence ID" value="TNV75568.1"/>
    <property type="molecule type" value="Genomic_DNA"/>
</dbReference>
<dbReference type="Gene3D" id="3.30.300.90">
    <property type="entry name" value="BolA-like"/>
    <property type="match status" value="1"/>
</dbReference>
<dbReference type="GO" id="GO:0016226">
    <property type="term" value="P:iron-sulfur cluster assembly"/>
    <property type="evidence" value="ECO:0007669"/>
    <property type="project" value="TreeGrafter"/>
</dbReference>
<name>A0A8J8NIX2_HALGN</name>
<dbReference type="Proteomes" id="UP000785679">
    <property type="component" value="Unassembled WGS sequence"/>
</dbReference>
<evidence type="ECO:0000313" key="2">
    <source>
        <dbReference type="EMBL" id="TNV75568.1"/>
    </source>
</evidence>
<dbReference type="InterPro" id="IPR036065">
    <property type="entry name" value="BolA-like_sf"/>
</dbReference>
<dbReference type="OrthoDB" id="4983at2759"/>